<dbReference type="GO" id="GO:0006631">
    <property type="term" value="P:fatty acid metabolic process"/>
    <property type="evidence" value="ECO:0007669"/>
    <property type="project" value="TreeGrafter"/>
</dbReference>
<evidence type="ECO:0000259" key="4">
    <source>
        <dbReference type="Pfam" id="PF00501"/>
    </source>
</evidence>
<dbReference type="Pfam" id="PF13193">
    <property type="entry name" value="AMP-binding_C"/>
    <property type="match status" value="1"/>
</dbReference>
<dbReference type="PROSITE" id="PS00455">
    <property type="entry name" value="AMP_BINDING"/>
    <property type="match status" value="1"/>
</dbReference>
<evidence type="ECO:0000256" key="3">
    <source>
        <dbReference type="SAM" id="MobiDB-lite"/>
    </source>
</evidence>
<sequence length="544" mass="59136">MSTSSPAPGRSPDLRTVHGSLELAEKLSPGKQVLHLHGERGYTATELIERAGRCATVLADLGTSAGDRVAIMLTNRIEFIDAFFGIARIGAISVPLNISLRGPMLEHQLQETVPQVVVVEKQMLEVVRTAADAIGSPARILVVDDPGAAGTIDYQAAFAKAPVAPLVPVDERDTASILYTSGTTGPSKGVTHSHTSLVAFSEKSSWLAQFRGDDVAFTCLPFFHANAIASTLLPMFRLGGTVIISERFSAATYWKDVRETGATAINLLGSMVPILWNAPPSEEDARNQVRVAVSVPTPTADIYNLFEERFGLRVVSLYGSTDASVVIGTPPDEHGRPGYCGKAHPDFDCRVVDDNDGEVAPGTPGELVIRPHVPDSMMVGYWDSPTATVETWRNLWFHTGDVLAMDSDGWFRFIDRKKDALRRFGENISSFEVETVVLMHPQVAESAVYAVPSELSEDEVMVAVVAEDGQTIDVDDLARHCEELLPYFAVPRFYDVRTALPKTANEKVRKDVLRSEGITEHTVDIGPRGRKARERATTSTAQGK</sequence>
<evidence type="ECO:0000256" key="1">
    <source>
        <dbReference type="ARBA" id="ARBA00006432"/>
    </source>
</evidence>
<evidence type="ECO:0000259" key="5">
    <source>
        <dbReference type="Pfam" id="PF13193"/>
    </source>
</evidence>
<evidence type="ECO:0000313" key="7">
    <source>
        <dbReference type="Proteomes" id="UP000267128"/>
    </source>
</evidence>
<dbReference type="EMBL" id="RJSE01000007">
    <property type="protein sequence ID" value="RNL62802.1"/>
    <property type="molecule type" value="Genomic_DNA"/>
</dbReference>
<reference evidence="6 7" key="1">
    <citation type="submission" date="2018-11" db="EMBL/GenBank/DDBJ databases">
        <authorList>
            <person name="Li F."/>
        </authorList>
    </citation>
    <scope>NUCLEOTIDE SEQUENCE [LARGE SCALE GENOMIC DNA]</scope>
    <source>
        <strain evidence="6 7">Gsoil 097</strain>
    </source>
</reference>
<dbReference type="Proteomes" id="UP000267128">
    <property type="component" value="Unassembled WGS sequence"/>
</dbReference>
<dbReference type="PANTHER" id="PTHR43201:SF5">
    <property type="entry name" value="MEDIUM-CHAIN ACYL-COA LIGASE ACSF2, MITOCHONDRIAL"/>
    <property type="match status" value="1"/>
</dbReference>
<dbReference type="InterPro" id="IPR042099">
    <property type="entry name" value="ANL_N_sf"/>
</dbReference>
<feature type="domain" description="AMP-binding enzyme C-terminal" evidence="5">
    <location>
        <begin position="432"/>
        <end position="507"/>
    </location>
</feature>
<name>A0A3N0CH79_9ACTN</name>
<organism evidence="6 7">
    <name type="scientific">Nocardioides marmoriginsengisoli</name>
    <dbReference type="NCBI Taxonomy" id="661483"/>
    <lineage>
        <taxon>Bacteria</taxon>
        <taxon>Bacillati</taxon>
        <taxon>Actinomycetota</taxon>
        <taxon>Actinomycetes</taxon>
        <taxon>Propionibacteriales</taxon>
        <taxon>Nocardioidaceae</taxon>
        <taxon>Nocardioides</taxon>
    </lineage>
</organism>
<dbReference type="InterPro" id="IPR000873">
    <property type="entry name" value="AMP-dep_synth/lig_dom"/>
</dbReference>
<dbReference type="InterPro" id="IPR045851">
    <property type="entry name" value="AMP-bd_C_sf"/>
</dbReference>
<dbReference type="Gene3D" id="3.40.50.12780">
    <property type="entry name" value="N-terminal domain of ligase-like"/>
    <property type="match status" value="1"/>
</dbReference>
<keyword evidence="2 6" id="KW-0436">Ligase</keyword>
<accession>A0A3N0CH79</accession>
<feature type="region of interest" description="Disordered" evidence="3">
    <location>
        <begin position="519"/>
        <end position="544"/>
    </location>
</feature>
<comment type="caution">
    <text evidence="6">The sequence shown here is derived from an EMBL/GenBank/DDBJ whole genome shotgun (WGS) entry which is preliminary data.</text>
</comment>
<dbReference type="AlphaFoldDB" id="A0A3N0CH79"/>
<dbReference type="InterPro" id="IPR020845">
    <property type="entry name" value="AMP-binding_CS"/>
</dbReference>
<feature type="domain" description="AMP-dependent synthetase/ligase" evidence="4">
    <location>
        <begin position="28"/>
        <end position="382"/>
    </location>
</feature>
<keyword evidence="7" id="KW-1185">Reference proteome</keyword>
<dbReference type="Pfam" id="PF00501">
    <property type="entry name" value="AMP-binding"/>
    <property type="match status" value="1"/>
</dbReference>
<evidence type="ECO:0000256" key="2">
    <source>
        <dbReference type="ARBA" id="ARBA00022598"/>
    </source>
</evidence>
<dbReference type="PANTHER" id="PTHR43201">
    <property type="entry name" value="ACYL-COA SYNTHETASE"/>
    <property type="match status" value="1"/>
</dbReference>
<evidence type="ECO:0000313" key="6">
    <source>
        <dbReference type="EMBL" id="RNL62802.1"/>
    </source>
</evidence>
<dbReference type="OrthoDB" id="9803968at2"/>
<proteinExistence type="inferred from homology"/>
<dbReference type="GO" id="GO:0031956">
    <property type="term" value="F:medium-chain fatty acid-CoA ligase activity"/>
    <property type="evidence" value="ECO:0007669"/>
    <property type="project" value="TreeGrafter"/>
</dbReference>
<dbReference type="RefSeq" id="WP_123228096.1">
    <property type="nucleotide sequence ID" value="NZ_RJSE01000007.1"/>
</dbReference>
<protein>
    <submittedName>
        <fullName evidence="6">ATP-dependent acyl-CoA ligase</fullName>
    </submittedName>
</protein>
<gene>
    <name evidence="6" type="ORF">EFK50_13735</name>
</gene>
<dbReference type="SUPFAM" id="SSF56801">
    <property type="entry name" value="Acetyl-CoA synthetase-like"/>
    <property type="match status" value="1"/>
</dbReference>
<dbReference type="Gene3D" id="3.30.300.30">
    <property type="match status" value="1"/>
</dbReference>
<comment type="similarity">
    <text evidence="1">Belongs to the ATP-dependent AMP-binding enzyme family.</text>
</comment>
<dbReference type="InterPro" id="IPR025110">
    <property type="entry name" value="AMP-bd_C"/>
</dbReference>